<feature type="domain" description="Transcription regulator PadR N-terminal" evidence="1">
    <location>
        <begin position="15"/>
        <end position="85"/>
    </location>
</feature>
<evidence type="ECO:0000313" key="3">
    <source>
        <dbReference type="Proteomes" id="UP000757890"/>
    </source>
</evidence>
<accession>A0A930BBE6</accession>
<dbReference type="SUPFAM" id="SSF46785">
    <property type="entry name" value="Winged helix' DNA-binding domain"/>
    <property type="match status" value="1"/>
</dbReference>
<sequence length="113" mass="13270">MAQMKNHRHLPAFILLDLVQHENHGSAICHNLVRDLPDFQCDTAAVYRALSRLEREGAVVYHWDTTQSGPARKVYLITDKGYEQLVEWKKDVESRIKKLNHFLTVYKKLRINK</sequence>
<dbReference type="InterPro" id="IPR036388">
    <property type="entry name" value="WH-like_DNA-bd_sf"/>
</dbReference>
<dbReference type="Proteomes" id="UP000757890">
    <property type="component" value="Unassembled WGS sequence"/>
</dbReference>
<dbReference type="Gene3D" id="1.10.10.10">
    <property type="entry name" value="Winged helix-like DNA-binding domain superfamily/Winged helix DNA-binding domain"/>
    <property type="match status" value="1"/>
</dbReference>
<dbReference type="EMBL" id="JABZMK010000080">
    <property type="protein sequence ID" value="MBF1130003.1"/>
    <property type="molecule type" value="Genomic_DNA"/>
</dbReference>
<dbReference type="PANTHER" id="PTHR33169">
    <property type="entry name" value="PADR-FAMILY TRANSCRIPTIONAL REGULATOR"/>
    <property type="match status" value="1"/>
</dbReference>
<dbReference type="InterPro" id="IPR052509">
    <property type="entry name" value="Metal_resp_DNA-bind_regulator"/>
</dbReference>
<organism evidence="2 3">
    <name type="scientific">Dialister invisus</name>
    <dbReference type="NCBI Taxonomy" id="218538"/>
    <lineage>
        <taxon>Bacteria</taxon>
        <taxon>Bacillati</taxon>
        <taxon>Bacillota</taxon>
        <taxon>Negativicutes</taxon>
        <taxon>Veillonellales</taxon>
        <taxon>Veillonellaceae</taxon>
        <taxon>Dialister</taxon>
    </lineage>
</organism>
<protein>
    <submittedName>
        <fullName evidence="2">Helix-turn-helix transcriptional regulator</fullName>
    </submittedName>
</protein>
<dbReference type="AlphaFoldDB" id="A0A930BBE6"/>
<dbReference type="Pfam" id="PF03551">
    <property type="entry name" value="PadR"/>
    <property type="match status" value="1"/>
</dbReference>
<evidence type="ECO:0000313" key="2">
    <source>
        <dbReference type="EMBL" id="MBF1130003.1"/>
    </source>
</evidence>
<dbReference type="InterPro" id="IPR005149">
    <property type="entry name" value="Tscrpt_reg_PadR_N"/>
</dbReference>
<dbReference type="InterPro" id="IPR036390">
    <property type="entry name" value="WH_DNA-bd_sf"/>
</dbReference>
<gene>
    <name evidence="2" type="ORF">HXL70_08195</name>
</gene>
<reference evidence="2" key="1">
    <citation type="submission" date="2020-04" db="EMBL/GenBank/DDBJ databases">
        <title>Deep metagenomics examines the oral microbiome during advanced dental caries in children, revealing novel taxa and co-occurrences with host molecules.</title>
        <authorList>
            <person name="Baker J.L."/>
            <person name="Morton J.T."/>
            <person name="Dinis M."/>
            <person name="Alvarez R."/>
            <person name="Tran N.C."/>
            <person name="Knight R."/>
            <person name="Edlund A."/>
        </authorList>
    </citation>
    <scope>NUCLEOTIDE SEQUENCE</scope>
    <source>
        <strain evidence="2">JCVI_32_bin.14</strain>
    </source>
</reference>
<comment type="caution">
    <text evidence="2">The sequence shown here is derived from an EMBL/GenBank/DDBJ whole genome shotgun (WGS) entry which is preliminary data.</text>
</comment>
<proteinExistence type="predicted"/>
<evidence type="ECO:0000259" key="1">
    <source>
        <dbReference type="Pfam" id="PF03551"/>
    </source>
</evidence>
<name>A0A930BBE6_9FIRM</name>
<dbReference type="PANTHER" id="PTHR33169:SF14">
    <property type="entry name" value="TRANSCRIPTIONAL REGULATOR RV3488"/>
    <property type="match status" value="1"/>
</dbReference>